<evidence type="ECO:0000256" key="5">
    <source>
        <dbReference type="ARBA" id="ARBA00022786"/>
    </source>
</evidence>
<comment type="caution">
    <text evidence="6">Lacks conserved residue(s) required for the propagation of feature annotation.</text>
</comment>
<protein>
    <recommendedName>
        <fullName evidence="3">HECT-type E3 ubiquitin transferase</fullName>
        <ecNumber evidence="3">2.3.2.26</ecNumber>
    </recommendedName>
</protein>
<keyword evidence="4" id="KW-0808">Transferase</keyword>
<keyword evidence="5 6" id="KW-0833">Ubl conjugation pathway</keyword>
<dbReference type="InterPro" id="IPR000569">
    <property type="entry name" value="HECT_dom"/>
</dbReference>
<evidence type="ECO:0000259" key="7">
    <source>
        <dbReference type="PROSITE" id="PS50237"/>
    </source>
</evidence>
<dbReference type="GO" id="GO:0000209">
    <property type="term" value="P:protein polyubiquitination"/>
    <property type="evidence" value="ECO:0007669"/>
    <property type="project" value="TreeGrafter"/>
</dbReference>
<dbReference type="GO" id="GO:0005737">
    <property type="term" value="C:cytoplasm"/>
    <property type="evidence" value="ECO:0007669"/>
    <property type="project" value="TreeGrafter"/>
</dbReference>
<dbReference type="PROSITE" id="PS50237">
    <property type="entry name" value="HECT"/>
    <property type="match status" value="1"/>
</dbReference>
<evidence type="ECO:0000256" key="3">
    <source>
        <dbReference type="ARBA" id="ARBA00012485"/>
    </source>
</evidence>
<dbReference type="InterPro" id="IPR035983">
    <property type="entry name" value="Hect_E3_ubiquitin_ligase"/>
</dbReference>
<sequence>MMNGIIDPMVFDTLIPMHYNDNHPCYDQQVGYLYSLDLHIYAKLKACLIKMEDDIKVIRIVKRDDGWDQYLSILKQLHYISQLYKGAKETFWTNLWPHKVAFGYLIVKFAKRADEDYKWILDRTDYLTVESRRHLVMMLLPDVTQDYMNDHNMLINRLNLLAKPFESISQANLASLHGLIFIQFTNEEATRPGVFREWFMLVCQAIFNPQNSLFLTCLTDQRTFFPNPVYKVNPLHLEYYRFAGRVIALALMHNTQVGIVFGRAFFLQLARINVSLEYIKDADPYLYSCCKQILEMDPYIVD</sequence>
<dbReference type="AlphaFoldDB" id="A0A699JUY8"/>
<evidence type="ECO:0000256" key="6">
    <source>
        <dbReference type="PROSITE-ProRule" id="PRU00104"/>
    </source>
</evidence>
<comment type="catalytic activity">
    <reaction evidence="1">
        <text>S-ubiquitinyl-[E2 ubiquitin-conjugating enzyme]-L-cysteine + [acceptor protein]-L-lysine = [E2 ubiquitin-conjugating enzyme]-L-cysteine + N(6)-ubiquitinyl-[acceptor protein]-L-lysine.</text>
        <dbReference type="EC" id="2.3.2.26"/>
    </reaction>
</comment>
<evidence type="ECO:0000256" key="2">
    <source>
        <dbReference type="ARBA" id="ARBA00004906"/>
    </source>
</evidence>
<proteinExistence type="predicted"/>
<dbReference type="GO" id="GO:0061630">
    <property type="term" value="F:ubiquitin protein ligase activity"/>
    <property type="evidence" value="ECO:0007669"/>
    <property type="project" value="UniProtKB-EC"/>
</dbReference>
<dbReference type="PANTHER" id="PTHR11254">
    <property type="entry name" value="HECT DOMAIN UBIQUITIN-PROTEIN LIGASE"/>
    <property type="match status" value="1"/>
</dbReference>
<dbReference type="Gene3D" id="3.90.1750.10">
    <property type="entry name" value="Hect, E3 ligase catalytic domains"/>
    <property type="match status" value="1"/>
</dbReference>
<reference evidence="8" key="1">
    <citation type="journal article" date="2019" name="Sci. Rep.">
        <title>Draft genome of Tanacetum cinerariifolium, the natural source of mosquito coil.</title>
        <authorList>
            <person name="Yamashiro T."/>
            <person name="Shiraishi A."/>
            <person name="Satake H."/>
            <person name="Nakayama K."/>
        </authorList>
    </citation>
    <scope>NUCLEOTIDE SEQUENCE</scope>
</reference>
<evidence type="ECO:0000256" key="1">
    <source>
        <dbReference type="ARBA" id="ARBA00000885"/>
    </source>
</evidence>
<dbReference type="GO" id="GO:0006511">
    <property type="term" value="P:ubiquitin-dependent protein catabolic process"/>
    <property type="evidence" value="ECO:0007669"/>
    <property type="project" value="TreeGrafter"/>
</dbReference>
<accession>A0A699JUY8</accession>
<evidence type="ECO:0000313" key="8">
    <source>
        <dbReference type="EMBL" id="GFA58815.1"/>
    </source>
</evidence>
<dbReference type="EC" id="2.3.2.26" evidence="3"/>
<comment type="caution">
    <text evidence="8">The sequence shown here is derived from an EMBL/GenBank/DDBJ whole genome shotgun (WGS) entry which is preliminary data.</text>
</comment>
<evidence type="ECO:0000256" key="4">
    <source>
        <dbReference type="ARBA" id="ARBA00022679"/>
    </source>
</evidence>
<dbReference type="EMBL" id="BKCJ010450626">
    <property type="protein sequence ID" value="GFA58815.1"/>
    <property type="molecule type" value="Genomic_DNA"/>
</dbReference>
<gene>
    <name evidence="8" type="ORF">Tci_630787</name>
</gene>
<name>A0A699JUY8_TANCI</name>
<dbReference type="InterPro" id="IPR050409">
    <property type="entry name" value="E3_ubiq-protein_ligase"/>
</dbReference>
<organism evidence="8">
    <name type="scientific">Tanacetum cinerariifolium</name>
    <name type="common">Dalmatian daisy</name>
    <name type="synonym">Chrysanthemum cinerariifolium</name>
    <dbReference type="NCBI Taxonomy" id="118510"/>
    <lineage>
        <taxon>Eukaryota</taxon>
        <taxon>Viridiplantae</taxon>
        <taxon>Streptophyta</taxon>
        <taxon>Embryophyta</taxon>
        <taxon>Tracheophyta</taxon>
        <taxon>Spermatophyta</taxon>
        <taxon>Magnoliopsida</taxon>
        <taxon>eudicotyledons</taxon>
        <taxon>Gunneridae</taxon>
        <taxon>Pentapetalae</taxon>
        <taxon>asterids</taxon>
        <taxon>campanulids</taxon>
        <taxon>Asterales</taxon>
        <taxon>Asteraceae</taxon>
        <taxon>Asteroideae</taxon>
        <taxon>Anthemideae</taxon>
        <taxon>Anthemidinae</taxon>
        <taxon>Tanacetum</taxon>
    </lineage>
</organism>
<dbReference type="PANTHER" id="PTHR11254:SF424">
    <property type="entry name" value="E3 UBIQUITIN-PROTEIN LIGASE UPL5"/>
    <property type="match status" value="1"/>
</dbReference>
<comment type="pathway">
    <text evidence="2">Protein modification; protein ubiquitination.</text>
</comment>
<dbReference type="Pfam" id="PF00632">
    <property type="entry name" value="HECT"/>
    <property type="match status" value="1"/>
</dbReference>
<feature type="domain" description="HECT" evidence="7">
    <location>
        <begin position="193"/>
        <end position="302"/>
    </location>
</feature>
<dbReference type="SUPFAM" id="SSF56204">
    <property type="entry name" value="Hect, E3 ligase catalytic domain"/>
    <property type="match status" value="1"/>
</dbReference>